<feature type="non-terminal residue" evidence="1">
    <location>
        <position position="263"/>
    </location>
</feature>
<sequence length="263" mass="29529">VCRRFARALGGISTAALFNRLAFESPGFRDLLGKNVLLIGRLEDTNPTSIDGGKGQLARLSIDPEACVDKVDAFKTLIKLDPDHKESWEENLDWLRDVFQRAQKLGKPLYNEVLLLQKPGESKVEMAKRLPEGLVKIAEDFGPYGHFYKTQVPVLWVEENGKITKISSPKTIRATAEAMAQAVDRPMLLLSAAVDFEQYAAQYGIVADLFAGPMCGRAYFKEAFTAEATKDWDSLETSFRKIALSRIQQIKNLARIVSKPWWH</sequence>
<dbReference type="InterPro" id="IPR013785">
    <property type="entry name" value="Aldolase_TIM"/>
</dbReference>
<proteinExistence type="predicted"/>
<name>X1HW88_9ZZZZ</name>
<evidence type="ECO:0008006" key="2">
    <source>
        <dbReference type="Google" id="ProtNLM"/>
    </source>
</evidence>
<gene>
    <name evidence="1" type="ORF">S03H2_49608</name>
</gene>
<reference evidence="1" key="1">
    <citation type="journal article" date="2014" name="Front. Microbiol.">
        <title>High frequency of phylogenetically diverse reductive dehalogenase-homologous genes in deep subseafloor sedimentary metagenomes.</title>
        <authorList>
            <person name="Kawai M."/>
            <person name="Futagami T."/>
            <person name="Toyoda A."/>
            <person name="Takaki Y."/>
            <person name="Nishi S."/>
            <person name="Hori S."/>
            <person name="Arai W."/>
            <person name="Tsubouchi T."/>
            <person name="Morono Y."/>
            <person name="Uchiyama I."/>
            <person name="Ito T."/>
            <person name="Fujiyama A."/>
            <person name="Inagaki F."/>
            <person name="Takami H."/>
        </authorList>
    </citation>
    <scope>NUCLEOTIDE SEQUENCE</scope>
    <source>
        <strain evidence="1">Expedition CK06-06</strain>
    </source>
</reference>
<evidence type="ECO:0000313" key="1">
    <source>
        <dbReference type="EMBL" id="GAH73727.1"/>
    </source>
</evidence>
<accession>X1HW88</accession>
<dbReference type="Gene3D" id="3.20.20.70">
    <property type="entry name" value="Aldolase class I"/>
    <property type="match status" value="1"/>
</dbReference>
<feature type="non-terminal residue" evidence="1">
    <location>
        <position position="1"/>
    </location>
</feature>
<organism evidence="1">
    <name type="scientific">marine sediment metagenome</name>
    <dbReference type="NCBI Taxonomy" id="412755"/>
    <lineage>
        <taxon>unclassified sequences</taxon>
        <taxon>metagenomes</taxon>
        <taxon>ecological metagenomes</taxon>
    </lineage>
</organism>
<protein>
    <recommendedName>
        <fullName evidence="2">DUF2090 domain-containing protein</fullName>
    </recommendedName>
</protein>
<comment type="caution">
    <text evidence="1">The sequence shown here is derived from an EMBL/GenBank/DDBJ whole genome shotgun (WGS) entry which is preliminary data.</text>
</comment>
<dbReference type="EMBL" id="BARU01031355">
    <property type="protein sequence ID" value="GAH73727.1"/>
    <property type="molecule type" value="Genomic_DNA"/>
</dbReference>
<dbReference type="AlphaFoldDB" id="X1HW88"/>